<dbReference type="Gene3D" id="6.10.140.40">
    <property type="match status" value="1"/>
</dbReference>
<evidence type="ECO:0008006" key="3">
    <source>
        <dbReference type="Google" id="ProtNLM"/>
    </source>
</evidence>
<proteinExistence type="predicted"/>
<comment type="caution">
    <text evidence="1">The sequence shown here is derived from an EMBL/GenBank/DDBJ whole genome shotgun (WGS) entry which is preliminary data.</text>
</comment>
<dbReference type="SUPFAM" id="SSF158388">
    <property type="entry name" value="YvfG-like"/>
    <property type="match status" value="1"/>
</dbReference>
<gene>
    <name evidence="1" type="ORF">HNQ85_001651</name>
</gene>
<sequence length="71" mass="8379">MAELFSVRYFEENLRQHVEMNKKFQSKVDAMNSYYRSVVSTLVNQSLTKSSEIVRRLQNLDEAYNKVKAES</sequence>
<protein>
    <recommendedName>
        <fullName evidence="3">YvfG protein</fullName>
    </recommendedName>
</protein>
<accession>A0A7V9YZR8</accession>
<keyword evidence="2" id="KW-1185">Reference proteome</keyword>
<dbReference type="InterPro" id="IPR037247">
    <property type="entry name" value="YvfG_sf"/>
</dbReference>
<dbReference type="InterPro" id="IPR018590">
    <property type="entry name" value="Uncharacterised_YvfG"/>
</dbReference>
<reference evidence="1 2" key="1">
    <citation type="submission" date="2020-07" db="EMBL/GenBank/DDBJ databases">
        <title>Genomic Encyclopedia of Type Strains, Phase IV (KMG-IV): sequencing the most valuable type-strain genomes for metagenomic binning, comparative biology and taxonomic classification.</title>
        <authorList>
            <person name="Goeker M."/>
        </authorList>
    </citation>
    <scope>NUCLEOTIDE SEQUENCE [LARGE SCALE GENOMIC DNA]</scope>
    <source>
        <strain evidence="1 2">DSM 25220</strain>
    </source>
</reference>
<evidence type="ECO:0000313" key="1">
    <source>
        <dbReference type="EMBL" id="MBA2871381.1"/>
    </source>
</evidence>
<dbReference type="Pfam" id="PF09628">
    <property type="entry name" value="YvfG"/>
    <property type="match status" value="1"/>
</dbReference>
<organism evidence="1 2">
    <name type="scientific">[Anoxybacillus] calidus</name>
    <dbReference type="NCBI Taxonomy" id="575178"/>
    <lineage>
        <taxon>Bacteria</taxon>
        <taxon>Bacillati</taxon>
        <taxon>Bacillota</taxon>
        <taxon>Bacilli</taxon>
        <taxon>Bacillales</taxon>
        <taxon>Anoxybacillaceae</taxon>
        <taxon>Paranoxybacillus</taxon>
    </lineage>
</organism>
<dbReference type="RefSeq" id="WP_181537211.1">
    <property type="nucleotide sequence ID" value="NZ_JACDUU010000003.1"/>
</dbReference>
<dbReference type="EMBL" id="JACDUU010000003">
    <property type="protein sequence ID" value="MBA2871381.1"/>
    <property type="molecule type" value="Genomic_DNA"/>
</dbReference>
<dbReference type="AlphaFoldDB" id="A0A7V9YZR8"/>
<name>A0A7V9YZR8_9BACL</name>
<evidence type="ECO:0000313" key="2">
    <source>
        <dbReference type="Proteomes" id="UP000580891"/>
    </source>
</evidence>
<dbReference type="Proteomes" id="UP000580891">
    <property type="component" value="Unassembled WGS sequence"/>
</dbReference>